<feature type="transmembrane region" description="Helical" evidence="1">
    <location>
        <begin position="25"/>
        <end position="47"/>
    </location>
</feature>
<dbReference type="AlphaFoldDB" id="A0A2N8KYF6"/>
<gene>
    <name evidence="2" type="ORF">C1O66_13825</name>
</gene>
<dbReference type="Proteomes" id="UP000235916">
    <property type="component" value="Unassembled WGS sequence"/>
</dbReference>
<feature type="transmembrane region" description="Helical" evidence="1">
    <location>
        <begin position="278"/>
        <end position="295"/>
    </location>
</feature>
<protein>
    <submittedName>
        <fullName evidence="2">Uncharacterized protein</fullName>
    </submittedName>
</protein>
<feature type="transmembrane region" description="Helical" evidence="1">
    <location>
        <begin position="118"/>
        <end position="141"/>
    </location>
</feature>
<organism evidence="2 3">
    <name type="scientific">Kinneretia aquatilis</name>
    <dbReference type="NCBI Taxonomy" id="2070761"/>
    <lineage>
        <taxon>Bacteria</taxon>
        <taxon>Pseudomonadati</taxon>
        <taxon>Pseudomonadota</taxon>
        <taxon>Betaproteobacteria</taxon>
        <taxon>Burkholderiales</taxon>
        <taxon>Sphaerotilaceae</taxon>
        <taxon>Roseateles</taxon>
    </lineage>
</organism>
<feature type="transmembrane region" description="Helical" evidence="1">
    <location>
        <begin position="59"/>
        <end position="85"/>
    </location>
</feature>
<keyword evidence="1" id="KW-0812">Transmembrane</keyword>
<evidence type="ECO:0000313" key="3">
    <source>
        <dbReference type="Proteomes" id="UP000235916"/>
    </source>
</evidence>
<keyword evidence="1" id="KW-0472">Membrane</keyword>
<name>A0A2N8KYF6_9BURK</name>
<evidence type="ECO:0000313" key="2">
    <source>
        <dbReference type="EMBL" id="PND38493.1"/>
    </source>
</evidence>
<evidence type="ECO:0000256" key="1">
    <source>
        <dbReference type="SAM" id="Phobius"/>
    </source>
</evidence>
<dbReference type="OrthoDB" id="8903324at2"/>
<accession>A0A2N8KYF6</accession>
<keyword evidence="1" id="KW-1133">Transmembrane helix</keyword>
<proteinExistence type="predicted"/>
<dbReference type="RefSeq" id="WP_102768411.1">
    <property type="nucleotide sequence ID" value="NZ_POSP01000003.1"/>
</dbReference>
<keyword evidence="3" id="KW-1185">Reference proteome</keyword>
<feature type="transmembrane region" description="Helical" evidence="1">
    <location>
        <begin position="196"/>
        <end position="216"/>
    </location>
</feature>
<dbReference type="EMBL" id="POSP01000003">
    <property type="protein sequence ID" value="PND38493.1"/>
    <property type="molecule type" value="Genomic_DNA"/>
</dbReference>
<comment type="caution">
    <text evidence="2">The sequence shown here is derived from an EMBL/GenBank/DDBJ whole genome shotgun (WGS) entry which is preliminary data.</text>
</comment>
<feature type="transmembrane region" description="Helical" evidence="1">
    <location>
        <begin position="161"/>
        <end position="184"/>
    </location>
</feature>
<sequence length="301" mass="32661">MSTQHFQTRFKTLLQREWMQHHKGWLIAMLALPLIALLALPFGGVQIGEAKDLPPTESVGAIMAATMLAVWGITLLMTGFSLPGLARRDHQDRSIEFWLSLPASHSESLIATLFMHTIFVLVLALGVGLCVGVVMALAITLKLGGFVVWTQVSWYQLVLPALAVLARMVLGTVLFTLWMAPIFMSFMVAAAWLKRWGVPAVVTAVVTVGVILHKVYLNPIVWTLLAEQVQGAGSAFFDAMHLIGEEEAAKIEIRGVADVLNWAGQDAAAALAQTASPHFVGGLVVAAICFGLLILHRRNSH</sequence>
<reference evidence="2 3" key="1">
    <citation type="submission" date="2018-01" db="EMBL/GenBank/DDBJ databases">
        <title>Draft genome sequence of Paucibacter aquatile CR182 isolated from freshwater of the Nakdong River.</title>
        <authorList>
            <person name="Choi A."/>
            <person name="Chung E.J."/>
        </authorList>
    </citation>
    <scope>NUCLEOTIDE SEQUENCE [LARGE SCALE GENOMIC DNA]</scope>
    <source>
        <strain evidence="2 3">CR182</strain>
    </source>
</reference>